<evidence type="ECO:0000256" key="7">
    <source>
        <dbReference type="PROSITE-ProRule" id="PRU00076"/>
    </source>
</evidence>
<dbReference type="PROSITE" id="PS01186">
    <property type="entry name" value="EGF_2"/>
    <property type="match status" value="4"/>
</dbReference>
<accession>A0A6P8II06</accession>
<feature type="disulfide bond" evidence="7">
    <location>
        <begin position="49"/>
        <end position="58"/>
    </location>
</feature>
<dbReference type="KEGG" id="aten:116301281"/>
<dbReference type="FunFam" id="2.10.25.10:FF:000012">
    <property type="entry name" value="Delta-like protein"/>
    <property type="match status" value="1"/>
</dbReference>
<dbReference type="PANTHER" id="PTHR24033:SF151">
    <property type="entry name" value="NOTCH 2"/>
    <property type="match status" value="1"/>
</dbReference>
<feature type="domain" description="EGF-like" evidence="9">
    <location>
        <begin position="261"/>
        <end position="298"/>
    </location>
</feature>
<evidence type="ECO:0000256" key="2">
    <source>
        <dbReference type="ARBA" id="ARBA00022536"/>
    </source>
</evidence>
<feature type="disulfide bond" evidence="7">
    <location>
        <begin position="309"/>
        <end position="326"/>
    </location>
</feature>
<protein>
    <submittedName>
        <fullName evidence="11">Neurogenic locus Notch protein-like</fullName>
    </submittedName>
</protein>
<dbReference type="RefSeq" id="XP_031566178.1">
    <property type="nucleotide sequence ID" value="XM_031710318.1"/>
</dbReference>
<feature type="domain" description="EGF-like" evidence="9">
    <location>
        <begin position="340"/>
        <end position="378"/>
    </location>
</feature>
<evidence type="ECO:0000313" key="10">
    <source>
        <dbReference type="Proteomes" id="UP000515163"/>
    </source>
</evidence>
<feature type="disulfide bond" evidence="7">
    <location>
        <begin position="368"/>
        <end position="377"/>
    </location>
</feature>
<organism evidence="10 11">
    <name type="scientific">Actinia tenebrosa</name>
    <name type="common">Australian red waratah sea anemone</name>
    <dbReference type="NCBI Taxonomy" id="6105"/>
    <lineage>
        <taxon>Eukaryota</taxon>
        <taxon>Metazoa</taxon>
        <taxon>Cnidaria</taxon>
        <taxon>Anthozoa</taxon>
        <taxon>Hexacorallia</taxon>
        <taxon>Actiniaria</taxon>
        <taxon>Actiniidae</taxon>
        <taxon>Actinia</taxon>
    </lineage>
</organism>
<keyword evidence="5 7" id="KW-1015">Disulfide bond</keyword>
<feature type="disulfide bond" evidence="7">
    <location>
        <begin position="288"/>
        <end position="297"/>
    </location>
</feature>
<keyword evidence="6" id="KW-0325">Glycoprotein</keyword>
<comment type="similarity">
    <text evidence="1">Belongs to the EGF domain peptide family.</text>
</comment>
<name>A0A6P8II06_ACTTE</name>
<dbReference type="PANTHER" id="PTHR24033">
    <property type="entry name" value="EGF-LIKE DOMAIN-CONTAINING PROTEIN"/>
    <property type="match status" value="1"/>
</dbReference>
<feature type="disulfide bond" evidence="7">
    <location>
        <begin position="265"/>
        <end position="275"/>
    </location>
</feature>
<evidence type="ECO:0000259" key="9">
    <source>
        <dbReference type="PROSITE" id="PS50026"/>
    </source>
</evidence>
<gene>
    <name evidence="11" type="primary">LOC116301281</name>
</gene>
<dbReference type="FunFam" id="2.10.25.10:FF:000255">
    <property type="entry name" value="Sushi, nidogen and EGF-like domains 1"/>
    <property type="match status" value="1"/>
</dbReference>
<feature type="disulfide bond" evidence="7">
    <location>
        <begin position="208"/>
        <end position="225"/>
    </location>
</feature>
<dbReference type="InterPro" id="IPR051830">
    <property type="entry name" value="NOTCH_homolog"/>
</dbReference>
<evidence type="ECO:0000256" key="8">
    <source>
        <dbReference type="SAM" id="MobiDB-lite"/>
    </source>
</evidence>
<dbReference type="SUPFAM" id="SSF57196">
    <property type="entry name" value="EGF/Laminin"/>
    <property type="match status" value="7"/>
</dbReference>
<dbReference type="AlphaFoldDB" id="A0A6P8II06"/>
<evidence type="ECO:0000256" key="5">
    <source>
        <dbReference type="ARBA" id="ARBA00023157"/>
    </source>
</evidence>
<feature type="compositionally biased region" description="Basic and acidic residues" evidence="8">
    <location>
        <begin position="506"/>
        <end position="521"/>
    </location>
</feature>
<feature type="domain" description="EGF-like" evidence="9">
    <location>
        <begin position="158"/>
        <end position="196"/>
    </location>
</feature>
<dbReference type="SMART" id="SM00181">
    <property type="entry name" value="EGF"/>
    <property type="match status" value="9"/>
</dbReference>
<dbReference type="GeneID" id="116301281"/>
<feature type="disulfide bond" evidence="7">
    <location>
        <begin position="186"/>
        <end position="195"/>
    </location>
</feature>
<dbReference type="InterPro" id="IPR001881">
    <property type="entry name" value="EGF-like_Ca-bd_dom"/>
</dbReference>
<dbReference type="GO" id="GO:0005509">
    <property type="term" value="F:calcium ion binding"/>
    <property type="evidence" value="ECO:0007669"/>
    <property type="project" value="InterPro"/>
</dbReference>
<reference evidence="11" key="1">
    <citation type="submission" date="2025-08" db="UniProtKB">
        <authorList>
            <consortium name="RefSeq"/>
        </authorList>
    </citation>
    <scope>IDENTIFICATION</scope>
    <source>
        <tissue evidence="11">Tentacle</tissue>
    </source>
</reference>
<feature type="domain" description="EGF-like" evidence="9">
    <location>
        <begin position="300"/>
        <end position="338"/>
    </location>
</feature>
<evidence type="ECO:0000256" key="1">
    <source>
        <dbReference type="ARBA" id="ARBA00006373"/>
    </source>
</evidence>
<comment type="caution">
    <text evidence="7">Lacks conserved residue(s) required for the propagation of feature annotation.</text>
</comment>
<sequence>SSSSSIPRTKIIDRFTSTPSSNIPSTSIPTACRCLNGGSCYPGSSYCSCPWLYTGKYCEVCGCFNGGSCIYRGSSLYCSCSWPYTGRYCEVLVPSSSFPIPRTTIIDYFTSTPSSSIGLTSFVTTVAPTACSCLNGGSCYPGSSYCGCPWPYTGKYCEAHYCDVAQPGCRNGGTCVRLPNGYRCDCPPYYTGKDCEYPSSNPCSSYPCKNGGTCHRYQSGHPYYCVCPKGFTGYDCEQRITTTSTTVSPSPSVTPVTPTTPYTRCDSSTCINGVCSPVHNTNTLYCKCSPGYNGKQCDRKTTGCQDNLCLYGSTCAVGAKNYLWYCICPPGRTGQRCEKKIIPCEGQHQPCLNGGSCEKIGNNYKCLCPKNYTGKHCEFGYECHKVTLSTTSTSLVATTTTIGSTIHVSSFTTSSAAPLTTTPVMTSVQSTSTIMLIIDHICDISQPCRNNGKCIKTSKYGYRCQCGPGYTGRNCENYLFLTTSIPLPTMIKKDSLSKNPQNVVLTKEEKLKEDLIKEKRSPKIPNKDQQLP</sequence>
<dbReference type="OrthoDB" id="5982030at2759"/>
<feature type="region of interest" description="Disordered" evidence="8">
    <location>
        <begin position="502"/>
        <end position="532"/>
    </location>
</feature>
<keyword evidence="4" id="KW-0677">Repeat</keyword>
<keyword evidence="3" id="KW-0732">Signal</keyword>
<dbReference type="PROSITE" id="PS00022">
    <property type="entry name" value="EGF_1"/>
    <property type="match status" value="8"/>
</dbReference>
<feature type="disulfide bond" evidence="7">
    <location>
        <begin position="227"/>
        <end position="236"/>
    </location>
</feature>
<feature type="domain" description="EGF-like" evidence="9">
    <location>
        <begin position="438"/>
        <end position="476"/>
    </location>
</feature>
<keyword evidence="10" id="KW-1185">Reference proteome</keyword>
<feature type="disulfide bond" evidence="7">
    <location>
        <begin position="466"/>
        <end position="475"/>
    </location>
</feature>
<feature type="domain" description="EGF-like" evidence="9">
    <location>
        <begin position="28"/>
        <end position="59"/>
    </location>
</feature>
<dbReference type="InterPro" id="IPR000742">
    <property type="entry name" value="EGF"/>
</dbReference>
<evidence type="ECO:0000313" key="11">
    <source>
        <dbReference type="RefSeq" id="XP_031566178.1"/>
    </source>
</evidence>
<dbReference type="PROSITE" id="PS50026">
    <property type="entry name" value="EGF_3"/>
    <property type="match status" value="7"/>
</dbReference>
<dbReference type="SMART" id="SM00179">
    <property type="entry name" value="EGF_CA"/>
    <property type="match status" value="4"/>
</dbReference>
<dbReference type="Gene3D" id="2.10.25.10">
    <property type="entry name" value="Laminin"/>
    <property type="match status" value="7"/>
</dbReference>
<dbReference type="Proteomes" id="UP000515163">
    <property type="component" value="Unplaced"/>
</dbReference>
<evidence type="ECO:0000256" key="4">
    <source>
        <dbReference type="ARBA" id="ARBA00022737"/>
    </source>
</evidence>
<feature type="domain" description="EGF-like" evidence="9">
    <location>
        <begin position="199"/>
        <end position="237"/>
    </location>
</feature>
<feature type="disulfide bond" evidence="7">
    <location>
        <begin position="328"/>
        <end position="337"/>
    </location>
</feature>
<proteinExistence type="inferred from homology"/>
<evidence type="ECO:0000256" key="3">
    <source>
        <dbReference type="ARBA" id="ARBA00022729"/>
    </source>
</evidence>
<evidence type="ECO:0000256" key="6">
    <source>
        <dbReference type="ARBA" id="ARBA00023180"/>
    </source>
</evidence>
<dbReference type="Pfam" id="PF00008">
    <property type="entry name" value="EGF"/>
    <property type="match status" value="4"/>
</dbReference>
<dbReference type="InParanoid" id="A0A6P8II06"/>
<keyword evidence="2 7" id="KW-0245">EGF-like domain</keyword>
<feature type="non-terminal residue" evidence="11">
    <location>
        <position position="1"/>
    </location>
</feature>
<dbReference type="CDD" id="cd00054">
    <property type="entry name" value="EGF_CA"/>
    <property type="match status" value="4"/>
</dbReference>